<dbReference type="PANTHER" id="PTHR32133">
    <property type="entry name" value="OS07G0120400 PROTEIN"/>
    <property type="match status" value="1"/>
</dbReference>
<sequence>MTTSLPEELHLEILKRLLPSPQVLARASAVCKEWHRVVNDPGFLHELYRARRGAPVTLGFFHNFDDLPRRFVHVDAAGPARFTFDSIDHKKRKWKFLDCCHGRVLLHDELWERFLVWQPMTGDHHLVPNKGPPFSIGGRHTGTALICECAADGRCTPCNSSHFRLAVVSNHIRTDYLHASVFSSATGQWTASPVLPPTNQIRPEPGVIVGQTLYQPLCDHLVLAFDMDHRSLTTFERPDLAMSDYSRQRTACLVSPGCWVSRCACGYETLMLG</sequence>
<name>A0AAD8T571_LOLMU</name>
<dbReference type="EMBL" id="JAUUTY010000003">
    <property type="protein sequence ID" value="KAK1669784.1"/>
    <property type="molecule type" value="Genomic_DNA"/>
</dbReference>
<dbReference type="PROSITE" id="PS50181">
    <property type="entry name" value="FBOX"/>
    <property type="match status" value="1"/>
</dbReference>
<organism evidence="2 3">
    <name type="scientific">Lolium multiflorum</name>
    <name type="common">Italian ryegrass</name>
    <name type="synonym">Lolium perenne subsp. multiflorum</name>
    <dbReference type="NCBI Taxonomy" id="4521"/>
    <lineage>
        <taxon>Eukaryota</taxon>
        <taxon>Viridiplantae</taxon>
        <taxon>Streptophyta</taxon>
        <taxon>Embryophyta</taxon>
        <taxon>Tracheophyta</taxon>
        <taxon>Spermatophyta</taxon>
        <taxon>Magnoliopsida</taxon>
        <taxon>Liliopsida</taxon>
        <taxon>Poales</taxon>
        <taxon>Poaceae</taxon>
        <taxon>BOP clade</taxon>
        <taxon>Pooideae</taxon>
        <taxon>Poodae</taxon>
        <taxon>Poeae</taxon>
        <taxon>Poeae Chloroplast Group 2 (Poeae type)</taxon>
        <taxon>Loliodinae</taxon>
        <taxon>Loliinae</taxon>
        <taxon>Lolium</taxon>
    </lineage>
</organism>
<comment type="caution">
    <text evidence="2">The sequence shown here is derived from an EMBL/GenBank/DDBJ whole genome shotgun (WGS) entry which is preliminary data.</text>
</comment>
<dbReference type="AlphaFoldDB" id="A0AAD8T571"/>
<dbReference type="Gene3D" id="1.20.1280.50">
    <property type="match status" value="1"/>
</dbReference>
<dbReference type="SUPFAM" id="SSF81383">
    <property type="entry name" value="F-box domain"/>
    <property type="match status" value="1"/>
</dbReference>
<dbReference type="InterPro" id="IPR001810">
    <property type="entry name" value="F-box_dom"/>
</dbReference>
<evidence type="ECO:0000313" key="2">
    <source>
        <dbReference type="EMBL" id="KAK1669784.1"/>
    </source>
</evidence>
<evidence type="ECO:0000259" key="1">
    <source>
        <dbReference type="PROSITE" id="PS50181"/>
    </source>
</evidence>
<dbReference type="Pfam" id="PF12937">
    <property type="entry name" value="F-box-like"/>
    <property type="match status" value="1"/>
</dbReference>
<evidence type="ECO:0000313" key="3">
    <source>
        <dbReference type="Proteomes" id="UP001231189"/>
    </source>
</evidence>
<protein>
    <recommendedName>
        <fullName evidence="1">F-box domain-containing protein</fullName>
    </recommendedName>
</protein>
<reference evidence="2" key="1">
    <citation type="submission" date="2023-07" db="EMBL/GenBank/DDBJ databases">
        <title>A chromosome-level genome assembly of Lolium multiflorum.</title>
        <authorList>
            <person name="Chen Y."/>
            <person name="Copetti D."/>
            <person name="Kolliker R."/>
            <person name="Studer B."/>
        </authorList>
    </citation>
    <scope>NUCLEOTIDE SEQUENCE</scope>
    <source>
        <strain evidence="2">02402/16</strain>
        <tissue evidence="2">Leaf</tissue>
    </source>
</reference>
<dbReference type="Proteomes" id="UP001231189">
    <property type="component" value="Unassembled WGS sequence"/>
</dbReference>
<keyword evidence="3" id="KW-1185">Reference proteome</keyword>
<proteinExistence type="predicted"/>
<accession>A0AAD8T571</accession>
<dbReference type="PANTHER" id="PTHR32133:SF383">
    <property type="entry name" value="OS10G0144800 PROTEIN"/>
    <property type="match status" value="1"/>
</dbReference>
<feature type="domain" description="F-box" evidence="1">
    <location>
        <begin position="1"/>
        <end position="51"/>
    </location>
</feature>
<dbReference type="SMART" id="SM00256">
    <property type="entry name" value="FBOX"/>
    <property type="match status" value="1"/>
</dbReference>
<gene>
    <name evidence="2" type="ORF">QYE76_057943</name>
</gene>
<dbReference type="InterPro" id="IPR036047">
    <property type="entry name" value="F-box-like_dom_sf"/>
</dbReference>